<name>A0A4R0M898_9SPHI</name>
<feature type="transmembrane region" description="Helical" evidence="1">
    <location>
        <begin position="52"/>
        <end position="77"/>
    </location>
</feature>
<evidence type="ECO:0000313" key="3">
    <source>
        <dbReference type="Proteomes" id="UP000291117"/>
    </source>
</evidence>
<keyword evidence="1" id="KW-0472">Membrane</keyword>
<dbReference type="AlphaFoldDB" id="A0A4R0M898"/>
<reference evidence="2 3" key="1">
    <citation type="submission" date="2019-02" db="EMBL/GenBank/DDBJ databases">
        <title>Pedobacter sp. RP-3-8 sp. nov., isolated from Arctic soil.</title>
        <authorList>
            <person name="Dahal R.H."/>
        </authorList>
    </citation>
    <scope>NUCLEOTIDE SEQUENCE [LARGE SCALE GENOMIC DNA]</scope>
    <source>
        <strain evidence="2 3">RP-3-8</strain>
    </source>
</reference>
<dbReference type="OrthoDB" id="594989at2"/>
<feature type="transmembrane region" description="Helical" evidence="1">
    <location>
        <begin position="7"/>
        <end position="27"/>
    </location>
</feature>
<keyword evidence="3" id="KW-1185">Reference proteome</keyword>
<organism evidence="2 3">
    <name type="scientific">Pedobacter hiemivivus</name>
    <dbReference type="NCBI Taxonomy" id="2530454"/>
    <lineage>
        <taxon>Bacteria</taxon>
        <taxon>Pseudomonadati</taxon>
        <taxon>Bacteroidota</taxon>
        <taxon>Sphingobacteriia</taxon>
        <taxon>Sphingobacteriales</taxon>
        <taxon>Sphingobacteriaceae</taxon>
        <taxon>Pedobacter</taxon>
    </lineage>
</organism>
<evidence type="ECO:0000256" key="1">
    <source>
        <dbReference type="SAM" id="Phobius"/>
    </source>
</evidence>
<sequence>MIQRVQSIWLLLASFTLICLFFIPLITKSVNNTEYLLYMDGQYPLIKGANDAAIAVTPIGAMIINGVAVLLSLICIFQFRNRVMQKRLIMIDMVLIIATAVLSTLNASLLPGGISGSSIHIGSSLFILALVFCMLAIRGIRKDEQLLRSADRLR</sequence>
<keyword evidence="1" id="KW-0812">Transmembrane</keyword>
<evidence type="ECO:0000313" key="2">
    <source>
        <dbReference type="EMBL" id="TCC82420.1"/>
    </source>
</evidence>
<protein>
    <submittedName>
        <fullName evidence="2">DUF4293 family protein</fullName>
    </submittedName>
</protein>
<feature type="transmembrane region" description="Helical" evidence="1">
    <location>
        <begin position="89"/>
        <end position="109"/>
    </location>
</feature>
<proteinExistence type="predicted"/>
<feature type="transmembrane region" description="Helical" evidence="1">
    <location>
        <begin position="121"/>
        <end position="140"/>
    </location>
</feature>
<accession>A0A4R0M898</accession>
<dbReference type="Pfam" id="PF14126">
    <property type="entry name" value="DUF4293"/>
    <property type="match status" value="1"/>
</dbReference>
<gene>
    <name evidence="2" type="ORF">EZ444_26685</name>
</gene>
<dbReference type="InterPro" id="IPR025635">
    <property type="entry name" value="DUF4293"/>
</dbReference>
<dbReference type="EMBL" id="SJSM01000042">
    <property type="protein sequence ID" value="TCC82420.1"/>
    <property type="molecule type" value="Genomic_DNA"/>
</dbReference>
<keyword evidence="1" id="KW-1133">Transmembrane helix</keyword>
<dbReference type="Proteomes" id="UP000291117">
    <property type="component" value="Unassembled WGS sequence"/>
</dbReference>
<comment type="caution">
    <text evidence="2">The sequence shown here is derived from an EMBL/GenBank/DDBJ whole genome shotgun (WGS) entry which is preliminary data.</text>
</comment>
<dbReference type="RefSeq" id="WP_131612955.1">
    <property type="nucleotide sequence ID" value="NZ_SJSM01000042.1"/>
</dbReference>